<feature type="transmembrane region" description="Helical" evidence="1">
    <location>
        <begin position="372"/>
        <end position="390"/>
    </location>
</feature>
<feature type="transmembrane region" description="Helical" evidence="1">
    <location>
        <begin position="207"/>
        <end position="228"/>
    </location>
</feature>
<dbReference type="InterPro" id="IPR006160">
    <property type="entry name" value="SCFA_transpt_AtoE"/>
</dbReference>
<evidence type="ECO:0000313" key="2">
    <source>
        <dbReference type="EMBL" id="AWN44640.1"/>
    </source>
</evidence>
<dbReference type="PANTHER" id="PTHR41983">
    <property type="entry name" value="SHORT-CHAIN FATTY ACID TRANSPORTER-RELATED"/>
    <property type="match status" value="1"/>
</dbReference>
<organism evidence="2 3">
    <name type="scientific">Methylobacterium durans</name>
    <dbReference type="NCBI Taxonomy" id="2202825"/>
    <lineage>
        <taxon>Bacteria</taxon>
        <taxon>Pseudomonadati</taxon>
        <taxon>Pseudomonadota</taxon>
        <taxon>Alphaproteobacteria</taxon>
        <taxon>Hyphomicrobiales</taxon>
        <taxon>Methylobacteriaceae</taxon>
        <taxon>Methylobacterium</taxon>
    </lineage>
</organism>
<feature type="transmembrane region" description="Helical" evidence="1">
    <location>
        <begin position="40"/>
        <end position="60"/>
    </location>
</feature>
<keyword evidence="3" id="KW-1185">Reference proteome</keyword>
<dbReference type="AlphaFoldDB" id="A0A2U8WGX5"/>
<keyword evidence="1" id="KW-1133">Transmembrane helix</keyword>
<dbReference type="EMBL" id="CP029550">
    <property type="protein sequence ID" value="AWN44640.1"/>
    <property type="molecule type" value="Genomic_DNA"/>
</dbReference>
<feature type="transmembrane region" description="Helical" evidence="1">
    <location>
        <begin position="72"/>
        <end position="94"/>
    </location>
</feature>
<keyword evidence="1" id="KW-0812">Transmembrane</keyword>
<feature type="transmembrane region" description="Helical" evidence="1">
    <location>
        <begin position="114"/>
        <end position="147"/>
    </location>
</feature>
<feature type="transmembrane region" description="Helical" evidence="1">
    <location>
        <begin position="459"/>
        <end position="479"/>
    </location>
</feature>
<keyword evidence="1" id="KW-0472">Membrane</keyword>
<dbReference type="KEGG" id="mets:DK389_18470"/>
<reference evidence="3" key="1">
    <citation type="submission" date="2018-05" db="EMBL/GenBank/DDBJ databases">
        <title>Complete Genome Sequence of Methylobacterium sp. 17SD2-17.</title>
        <authorList>
            <person name="Srinivasan S."/>
        </authorList>
    </citation>
    <scope>NUCLEOTIDE SEQUENCE [LARGE SCALE GENOMIC DNA]</scope>
    <source>
        <strain evidence="3">17SD2-17</strain>
    </source>
</reference>
<dbReference type="RefSeq" id="WP_109896552.1">
    <property type="nucleotide sequence ID" value="NZ_CP029550.1"/>
</dbReference>
<name>A0A2U8WGX5_9HYPH</name>
<evidence type="ECO:0000313" key="3">
    <source>
        <dbReference type="Proteomes" id="UP000245926"/>
    </source>
</evidence>
<dbReference type="OrthoDB" id="9342495at2"/>
<dbReference type="PANTHER" id="PTHR41983:SF2">
    <property type="entry name" value="SHORT-CHAIN FATTY ACID TRANSPORTER-RELATED"/>
    <property type="match status" value="1"/>
</dbReference>
<feature type="transmembrane region" description="Helical" evidence="1">
    <location>
        <begin position="159"/>
        <end position="180"/>
    </location>
</feature>
<accession>A0A2U8WGX5</accession>
<gene>
    <name evidence="2" type="ORF">DK389_18470</name>
</gene>
<dbReference type="Pfam" id="PF02667">
    <property type="entry name" value="SCFA_trans"/>
    <property type="match status" value="1"/>
</dbReference>
<protein>
    <submittedName>
        <fullName evidence="2">Short chain fatty acid transporter</fullName>
    </submittedName>
</protein>
<dbReference type="GO" id="GO:0005886">
    <property type="term" value="C:plasma membrane"/>
    <property type="evidence" value="ECO:0007669"/>
    <property type="project" value="TreeGrafter"/>
</dbReference>
<feature type="transmembrane region" description="Helical" evidence="1">
    <location>
        <begin position="289"/>
        <end position="311"/>
    </location>
</feature>
<feature type="transmembrane region" description="Helical" evidence="1">
    <location>
        <begin position="262"/>
        <end position="283"/>
    </location>
</feature>
<feature type="transmembrane region" description="Helical" evidence="1">
    <location>
        <begin position="318"/>
        <end position="338"/>
    </location>
</feature>
<evidence type="ECO:0000256" key="1">
    <source>
        <dbReference type="SAM" id="Phobius"/>
    </source>
</evidence>
<dbReference type="Proteomes" id="UP000245926">
    <property type="component" value="Chromosome"/>
</dbReference>
<sequence length="485" mass="51558">MTGEHPSPPPGAAATPRQEGRLAQLGIRFTAWAERWFPDAFIFVAIAVVIVALGALLNGAPAMAVAKSFGDGFWSLIPFTMQMVFVTIGGYVVATSPPVQALIDRLARLPTTGRGAVGFVAAATMLSSFLSWGLSLIFGGLLARALARRADLRMDYRAAGAAAYLGLGATWALGLSSSAAQLQANPASLPKALLAITGVIPFSETIFLWQSMLVALILFVISVAIAYISAPGPTNAVTAEDLDVDVARESDDLGRPKQPGEWLEHSPILTVLLVAIAAGWIVQEFARQSWITAISNLNTYNLLFLTLGLLLHWRPKRFLVAVARSVPATAGILIQYPLYAAISAMLTGAKNGAGVSASDVISHAFVSLNTTGSFPLAMGVYSAVLGFFVPSGGGKWLLEAPYVMQAANELQVHLGWAVMVYNAAEALPNLINPFWMLPLVGILGLKARDIVGFSFLQLLIHLPVVLFLLWALAFTLTYHPPVMPG</sequence>
<proteinExistence type="predicted"/>